<sequence>MQITKEQAYQKISELVERFAEHVDEYKRNGYNEHQTRVDYINPFFKALGWDVDNEQGYAEAYREVIHEDKIKIGSSTK</sequence>
<evidence type="ECO:0000313" key="1">
    <source>
        <dbReference type="EMBL" id="VAX20273.1"/>
    </source>
</evidence>
<gene>
    <name evidence="1" type="ORF">MNBD_IGNAVI01-767</name>
</gene>
<reference evidence="1" key="1">
    <citation type="submission" date="2018-06" db="EMBL/GenBank/DDBJ databases">
        <authorList>
            <person name="Zhirakovskaya E."/>
        </authorList>
    </citation>
    <scope>NUCLEOTIDE SEQUENCE</scope>
</reference>
<organism evidence="1">
    <name type="scientific">hydrothermal vent metagenome</name>
    <dbReference type="NCBI Taxonomy" id="652676"/>
    <lineage>
        <taxon>unclassified sequences</taxon>
        <taxon>metagenomes</taxon>
        <taxon>ecological metagenomes</taxon>
    </lineage>
</organism>
<name>A0A3B1C6K9_9ZZZZ</name>
<proteinExistence type="predicted"/>
<dbReference type="AlphaFoldDB" id="A0A3B1C6K9"/>
<dbReference type="EMBL" id="UOGD01000162">
    <property type="protein sequence ID" value="VAX20273.1"/>
    <property type="molecule type" value="Genomic_DNA"/>
</dbReference>
<feature type="non-terminal residue" evidence="1">
    <location>
        <position position="78"/>
    </location>
</feature>
<protein>
    <submittedName>
        <fullName evidence="1">Uncharacterized protein</fullName>
    </submittedName>
</protein>
<accession>A0A3B1C6K9</accession>